<name>A0AA37M9P8_9HYPH</name>
<evidence type="ECO:0000313" key="1">
    <source>
        <dbReference type="EMBL" id="GJD77193.1"/>
    </source>
</evidence>
<dbReference type="AlphaFoldDB" id="A0AA37M9P8"/>
<dbReference type="EMBL" id="BPQM01000008">
    <property type="protein sequence ID" value="GJD77193.1"/>
    <property type="molecule type" value="Genomic_DNA"/>
</dbReference>
<gene>
    <name evidence="1" type="ORF">NBEOAGPD_0396</name>
</gene>
<accession>A0AA37M9P8</accession>
<evidence type="ECO:0000313" key="2">
    <source>
        <dbReference type="Proteomes" id="UP001055108"/>
    </source>
</evidence>
<proteinExistence type="predicted"/>
<protein>
    <submittedName>
        <fullName evidence="1">Uncharacterized protein</fullName>
    </submittedName>
</protein>
<keyword evidence="2" id="KW-1185">Reference proteome</keyword>
<dbReference type="Proteomes" id="UP001055108">
    <property type="component" value="Unassembled WGS sequence"/>
</dbReference>
<comment type="caution">
    <text evidence="1">The sequence shown here is derived from an EMBL/GenBank/DDBJ whole genome shotgun (WGS) entry which is preliminary data.</text>
</comment>
<reference evidence="1" key="2">
    <citation type="submission" date="2021-08" db="EMBL/GenBank/DDBJ databases">
        <authorList>
            <person name="Tani A."/>
            <person name="Ola A."/>
            <person name="Ogura Y."/>
            <person name="Katsura K."/>
            <person name="Hayashi T."/>
        </authorList>
    </citation>
    <scope>NUCLEOTIDE SEQUENCE</scope>
    <source>
        <strain evidence="1">NBRC 103626</strain>
    </source>
</reference>
<organism evidence="1 2">
    <name type="scientific">Methylobacterium gregans</name>
    <dbReference type="NCBI Taxonomy" id="374424"/>
    <lineage>
        <taxon>Bacteria</taxon>
        <taxon>Pseudomonadati</taxon>
        <taxon>Pseudomonadota</taxon>
        <taxon>Alphaproteobacteria</taxon>
        <taxon>Hyphomicrobiales</taxon>
        <taxon>Methylobacteriaceae</taxon>
        <taxon>Methylobacterium</taxon>
    </lineage>
</organism>
<dbReference type="RefSeq" id="WP_238300857.1">
    <property type="nucleotide sequence ID" value="NZ_BPQM01000008.1"/>
</dbReference>
<reference evidence="1" key="1">
    <citation type="journal article" date="2016" name="Front. Microbiol.">
        <title>Genome Sequence of the Piezophilic, Mesophilic Sulfate-Reducing Bacterium Desulfovibrio indicus J2T.</title>
        <authorList>
            <person name="Cao J."/>
            <person name="Maignien L."/>
            <person name="Shao Z."/>
            <person name="Alain K."/>
            <person name="Jebbar M."/>
        </authorList>
    </citation>
    <scope>NUCLEOTIDE SEQUENCE</scope>
    <source>
        <strain evidence="1">NBRC 103626</strain>
    </source>
</reference>
<sequence length="92" mass="10795">MSQRFILWIVYDLVLLNQHAAIRDGMADKRAHVRAGSIPRNTDARIAILAIRHHDVHSLATLAVWQFAQTREEHLLKFAQRFFFRDMTILRS</sequence>